<evidence type="ECO:0000313" key="1">
    <source>
        <dbReference type="EMBL" id="MFC5500551.1"/>
    </source>
</evidence>
<sequence>MPLPVPAARRPLHTRKISFEGFLREDGLFDIDAELIDSKSDAIHMHERGALPAGGAIHHMRVRVTVDDALTIRAIETAMDAAPFGYCQNATDPVQKLVGATLGAGWRKAIEGAMGGVAGCTHLRELLFNVATAAFQTIPIELSRQREARGEQRDPDAPTPYFLGKCMSWDREGPVVRQVLPMYYRPPAA</sequence>
<dbReference type="EMBL" id="JBHSMF010000015">
    <property type="protein sequence ID" value="MFC5500551.1"/>
    <property type="molecule type" value="Genomic_DNA"/>
</dbReference>
<evidence type="ECO:0000313" key="2">
    <source>
        <dbReference type="Proteomes" id="UP001596037"/>
    </source>
</evidence>
<keyword evidence="2" id="KW-1185">Reference proteome</keyword>
<organism evidence="1 2">
    <name type="scientific">Caenimonas terrae</name>
    <dbReference type="NCBI Taxonomy" id="696074"/>
    <lineage>
        <taxon>Bacteria</taxon>
        <taxon>Pseudomonadati</taxon>
        <taxon>Pseudomonadota</taxon>
        <taxon>Betaproteobacteria</taxon>
        <taxon>Burkholderiales</taxon>
        <taxon>Comamonadaceae</taxon>
        <taxon>Caenimonas</taxon>
    </lineage>
</organism>
<dbReference type="Proteomes" id="UP001596037">
    <property type="component" value="Unassembled WGS sequence"/>
</dbReference>
<name>A0ABW0NIY5_9BURK</name>
<dbReference type="Pfam" id="PF11136">
    <property type="entry name" value="DUF2889"/>
    <property type="match status" value="1"/>
</dbReference>
<dbReference type="InterPro" id="IPR021312">
    <property type="entry name" value="DUF2889"/>
</dbReference>
<protein>
    <submittedName>
        <fullName evidence="1">DUF2889 domain-containing protein</fullName>
    </submittedName>
</protein>
<gene>
    <name evidence="1" type="ORF">ACFPOE_23615</name>
</gene>
<accession>A0ABW0NIY5</accession>
<dbReference type="RefSeq" id="WP_376852797.1">
    <property type="nucleotide sequence ID" value="NZ_JBHSMF010000015.1"/>
</dbReference>
<reference evidence="2" key="1">
    <citation type="journal article" date="2019" name="Int. J. Syst. Evol. Microbiol.">
        <title>The Global Catalogue of Microorganisms (GCM) 10K type strain sequencing project: providing services to taxonomists for standard genome sequencing and annotation.</title>
        <authorList>
            <consortium name="The Broad Institute Genomics Platform"/>
            <consortium name="The Broad Institute Genome Sequencing Center for Infectious Disease"/>
            <person name="Wu L."/>
            <person name="Ma J."/>
        </authorList>
    </citation>
    <scope>NUCLEOTIDE SEQUENCE [LARGE SCALE GENOMIC DNA]</scope>
    <source>
        <strain evidence="2">CCUG 57401</strain>
    </source>
</reference>
<proteinExistence type="predicted"/>
<comment type="caution">
    <text evidence="1">The sequence shown here is derived from an EMBL/GenBank/DDBJ whole genome shotgun (WGS) entry which is preliminary data.</text>
</comment>